<feature type="compositionally biased region" description="Low complexity" evidence="3">
    <location>
        <begin position="1497"/>
        <end position="1510"/>
    </location>
</feature>
<dbReference type="Proteomes" id="UP001158576">
    <property type="component" value="Chromosome PAR"/>
</dbReference>
<accession>A0ABN7RSM1</accession>
<keyword evidence="2" id="KW-0539">Nucleus</keyword>
<evidence type="ECO:0000313" key="6">
    <source>
        <dbReference type="EMBL" id="CAG5085196.1"/>
    </source>
</evidence>
<feature type="compositionally biased region" description="Polar residues" evidence="3">
    <location>
        <begin position="1559"/>
        <end position="1587"/>
    </location>
</feature>
<protein>
    <submittedName>
        <fullName evidence="6">Oidioi.mRNA.OKI2018_I69.PAR.g10835.t1.cds</fullName>
    </submittedName>
</protein>
<dbReference type="InterPro" id="IPR025151">
    <property type="entry name" value="ELYS_dom"/>
</dbReference>
<dbReference type="SUPFAM" id="SSF50978">
    <property type="entry name" value="WD40 repeat-like"/>
    <property type="match status" value="1"/>
</dbReference>
<feature type="region of interest" description="Disordered" evidence="3">
    <location>
        <begin position="1489"/>
        <end position="1702"/>
    </location>
</feature>
<dbReference type="PANTHER" id="PTHR21583">
    <property type="entry name" value="ELYS PROTEIN"/>
    <property type="match status" value="1"/>
</dbReference>
<proteinExistence type="predicted"/>
<dbReference type="InterPro" id="IPR052620">
    <property type="entry name" value="ELYS/MEL-28_NucAsmblyFactor"/>
</dbReference>
<feature type="compositionally biased region" description="Low complexity" evidence="3">
    <location>
        <begin position="1527"/>
        <end position="1540"/>
    </location>
</feature>
<evidence type="ECO:0000256" key="2">
    <source>
        <dbReference type="ARBA" id="ARBA00023242"/>
    </source>
</evidence>
<feature type="compositionally biased region" description="Basic and acidic residues" evidence="3">
    <location>
        <begin position="1267"/>
        <end position="1287"/>
    </location>
</feature>
<comment type="subcellular location">
    <subcellularLocation>
        <location evidence="1">Nucleus</location>
    </subcellularLocation>
</comment>
<evidence type="ECO:0000256" key="1">
    <source>
        <dbReference type="ARBA" id="ARBA00004123"/>
    </source>
</evidence>
<feature type="compositionally biased region" description="Basic residues" evidence="3">
    <location>
        <begin position="1689"/>
        <end position="1702"/>
    </location>
</feature>
<feature type="compositionally biased region" description="Polar residues" evidence="3">
    <location>
        <begin position="1146"/>
        <end position="1163"/>
    </location>
</feature>
<feature type="compositionally biased region" description="Polar residues" evidence="3">
    <location>
        <begin position="1063"/>
        <end position="1074"/>
    </location>
</feature>
<sequence length="1702" mass="192950">MEAINATLRRTPDIVNLKSCTLATSKSDKNQKSFICGKYVIQYDEDSKVRLFLSKNGSCLRTITLPGRITVIEPWEDEKIIFCAFESRKTDHCGEVHLLSLNKSLTAIRKFKISSETVTHIRPVFLRPTLSHKAALHPDLIDFHGLAVFATSSGNILFVDLNIGEDHRMSPALTDLEYLDVDVISEVRNDLYKSDSCPAVFEGNHRRSQDAAISTLTVAVQQSLLLIGYEDGVVSFYALKEMRSIHESPNEDEEYGVINRIIIQEPGNDPKKVCYMWQCSQLDEQVQLEMFALEFRRRHPTKIEEKERRMFYDELVSVGHRFSFWQQGKLTSAFAVENFHEHPSDSDSWEDADIYATPSESYVFFGVEEDKFRIYMFELNGYYNARCPASLGSKSKWDRRFFSILNISVEKPEDIRIQSKFLKHFECSDRGGPLMMTECHVEDPTEPESITFTLDAIIDNFYEENIVHSRQNTALRLLKKLGNMEESANEVHKELEFARLTLNQVKKISGGYKDTYSIMDAITNLSYDEKVDSILTSALYFGHLDDLTKFYGESATDNEKSKAYLWGKENIKRIKKRFNKLIAILYVPVMRTEQRFNRRETWKQLKVIEQLFFDLHRFYLTISNAEDYLTRGCQINQKYADVLAFLVKSSMLPETEDRSNFGWNYECIRNIYGRHRNGKEDALMIDLVVKMVEKVAHCELETWNKAMQYPPQSLKCIIDLILNIDVRPVITGSLLCYAILDILRTNDLTKNEAPVEDQIFAVLNALGMNRKLVKYIQACWFLDNGYYKEAVNSFNSGLAEPIVFTHHWTRICSILLENDHVKEAFAISSIHTPEWSSSAELLEITYLRIDIYLANKLVFECVRCIQQTRAEDPSLDWENAFIYMVKHARAQGLLRELFSCQLSYEEQQLVFQGSPDDQSTSLYRKLLSFSSPMPVKPTLKGTPHPLSRKRLQTPTKAYFSPMMRDRRNSSIFQEKDDIAQALFSSPSVLQMKNLIQEPNSYEQLTLPPKPVQSSLTNSQKSEREDRVRPIRFKSESSMECSGLDVSMASTSSESAVEKAVESNISTEGTDSHQSGCIFPDSHSQEKAPIEIIDESEDEGVLQTSLDKEIDQNNASVYDTPDVSMLRPDSVNSNKSETVAVQDESSRSSNGTTGAVTIDVSSVNQHQEKQESQEKAAENGSESEEAEVLDQIQKGPTDSDLEENPSIIAIPEMVKNPDVERVGAELRKDTSMDGDRMTVSDTESMAQEDHLLLRRHTVHMSASQPLKVVEEMKEDQNEKKKDAEAEIEKVEEEEEQTGPVTPPNDKKYANMSQNFEQELAEVVEKEVESFEVVGKENDRPDIPEEEPFVEVEMVQEPVVQQEPVKQSSCDEDEIVPDSEMPALEPVLEMPEEETVAEKESHDLPAPDEEGKAVDDEVAELTKADEDYFNPVDQQSALTKSELLQKLNELEDAEPGDLRKLHKVFFNKMAVVSKTTRATYEKKIRKHIEDRLAEIAPGAAQSSRSSSRASTSSRKRGTTPKPVEKQKKAAATPKKSKSSPPSRVDTPLRRSSRIRNKSESDMSGNESDASVSSVGSARSNKSTKSTGSRASRRTRKPSAAKALTLKPVPENEEPLFSPPRALSKSQPKDGDQENVEPIPFSFSTPSKRGRKRSVDDLEDAAQSPAKAPRKSASQPVTSELVANEPTTPLRRSSRSRRGSSRSQN</sequence>
<organism evidence="6 7">
    <name type="scientific">Oikopleura dioica</name>
    <name type="common">Tunicate</name>
    <dbReference type="NCBI Taxonomy" id="34765"/>
    <lineage>
        <taxon>Eukaryota</taxon>
        <taxon>Metazoa</taxon>
        <taxon>Chordata</taxon>
        <taxon>Tunicata</taxon>
        <taxon>Appendicularia</taxon>
        <taxon>Copelata</taxon>
        <taxon>Oikopleuridae</taxon>
        <taxon>Oikopleura</taxon>
    </lineage>
</organism>
<reference evidence="6 7" key="1">
    <citation type="submission" date="2021-04" db="EMBL/GenBank/DDBJ databases">
        <authorList>
            <person name="Bliznina A."/>
        </authorList>
    </citation>
    <scope>NUCLEOTIDE SEQUENCE [LARGE SCALE GENOMIC DNA]</scope>
</reference>
<dbReference type="Pfam" id="PF13934">
    <property type="entry name" value="ELYS"/>
    <property type="match status" value="1"/>
</dbReference>
<evidence type="ECO:0000259" key="4">
    <source>
        <dbReference type="Pfam" id="PF13934"/>
    </source>
</evidence>
<evidence type="ECO:0000313" key="7">
    <source>
        <dbReference type="Proteomes" id="UP001158576"/>
    </source>
</evidence>
<feature type="compositionally biased region" description="Low complexity" evidence="3">
    <location>
        <begin position="1356"/>
        <end position="1365"/>
    </location>
</feature>
<feature type="region of interest" description="Disordered" evidence="3">
    <location>
        <begin position="1001"/>
        <end position="1035"/>
    </location>
</feature>
<dbReference type="PANTHER" id="PTHR21583:SF8">
    <property type="entry name" value="PROTEIN ELYS"/>
    <property type="match status" value="1"/>
</dbReference>
<dbReference type="Pfam" id="PF16687">
    <property type="entry name" value="ELYS-bb"/>
    <property type="match status" value="1"/>
</dbReference>
<feature type="region of interest" description="Disordered" evidence="3">
    <location>
        <begin position="1261"/>
        <end position="1309"/>
    </location>
</feature>
<dbReference type="InterPro" id="IPR036322">
    <property type="entry name" value="WD40_repeat_dom_sf"/>
</dbReference>
<feature type="compositionally biased region" description="Basic and acidic residues" evidence="3">
    <location>
        <begin position="1165"/>
        <end position="1176"/>
    </location>
</feature>
<feature type="compositionally biased region" description="Polar residues" evidence="3">
    <location>
        <begin position="1129"/>
        <end position="1138"/>
    </location>
</feature>
<evidence type="ECO:0000259" key="5">
    <source>
        <dbReference type="Pfam" id="PF16687"/>
    </source>
</evidence>
<name>A0ABN7RSM1_OIKDI</name>
<feature type="compositionally biased region" description="Basic and acidic residues" evidence="3">
    <location>
        <begin position="1394"/>
        <end position="1411"/>
    </location>
</feature>
<feature type="region of interest" description="Disordered" evidence="3">
    <location>
        <begin position="1094"/>
        <end position="1214"/>
    </location>
</feature>
<evidence type="ECO:0000256" key="3">
    <source>
        <dbReference type="SAM" id="MobiDB-lite"/>
    </source>
</evidence>
<dbReference type="InterPro" id="IPR032040">
    <property type="entry name" value="ELYS-bb"/>
</dbReference>
<feature type="region of interest" description="Disordered" evidence="3">
    <location>
        <begin position="1356"/>
        <end position="1411"/>
    </location>
</feature>
<keyword evidence="7" id="KW-1185">Reference proteome</keyword>
<feature type="domain" description="ELYS beta-propeller" evidence="5">
    <location>
        <begin position="109"/>
        <end position="393"/>
    </location>
</feature>
<feature type="compositionally biased region" description="Basic and acidic residues" evidence="3">
    <location>
        <begin position="1020"/>
        <end position="1035"/>
    </location>
</feature>
<gene>
    <name evidence="6" type="ORF">OKIOD_LOCUS2393</name>
</gene>
<feature type="region of interest" description="Disordered" evidence="3">
    <location>
        <begin position="1047"/>
        <end position="1081"/>
    </location>
</feature>
<feature type="domain" description="ELYS-like" evidence="4">
    <location>
        <begin position="683"/>
        <end position="910"/>
    </location>
</feature>
<dbReference type="EMBL" id="OU015568">
    <property type="protein sequence ID" value="CAG5085196.1"/>
    <property type="molecule type" value="Genomic_DNA"/>
</dbReference>